<dbReference type="SMART" id="SM00220">
    <property type="entry name" value="S_TKc"/>
    <property type="match status" value="1"/>
</dbReference>
<dbReference type="InterPro" id="IPR050236">
    <property type="entry name" value="Ser_Thr_kinase_AGC"/>
</dbReference>
<dbReference type="GO" id="GO:0004674">
    <property type="term" value="F:protein serine/threonine kinase activity"/>
    <property type="evidence" value="ECO:0007669"/>
    <property type="project" value="UniProtKB-KW"/>
</dbReference>
<reference evidence="11" key="1">
    <citation type="submission" date="2022-06" db="EMBL/GenBank/DDBJ databases">
        <title>Uncovering the hologenomic basis of an extraordinary plant invasion.</title>
        <authorList>
            <person name="Bieker V.C."/>
            <person name="Martin M.D."/>
            <person name="Gilbert T."/>
            <person name="Hodgins K."/>
            <person name="Battlay P."/>
            <person name="Petersen B."/>
            <person name="Wilson J."/>
        </authorList>
    </citation>
    <scope>NUCLEOTIDE SEQUENCE</scope>
    <source>
        <strain evidence="11">AA19_3_7</strain>
        <tissue evidence="11">Leaf</tissue>
    </source>
</reference>
<keyword evidence="5" id="KW-0418">Kinase</keyword>
<feature type="compositionally biased region" description="Polar residues" evidence="9">
    <location>
        <begin position="1"/>
        <end position="11"/>
    </location>
</feature>
<keyword evidence="3" id="KW-0808">Transferase</keyword>
<evidence type="ECO:0000259" key="10">
    <source>
        <dbReference type="PROSITE" id="PS50011"/>
    </source>
</evidence>
<dbReference type="Proteomes" id="UP001206925">
    <property type="component" value="Unassembled WGS sequence"/>
</dbReference>
<dbReference type="PANTHER" id="PTHR24356:SF354">
    <property type="entry name" value="SERINE_THREONINE PROTEIN KINASE IRE4-RELATED"/>
    <property type="match status" value="1"/>
</dbReference>
<feature type="domain" description="Protein kinase" evidence="10">
    <location>
        <begin position="1"/>
        <end position="136"/>
    </location>
</feature>
<evidence type="ECO:0000256" key="1">
    <source>
        <dbReference type="ARBA" id="ARBA00012513"/>
    </source>
</evidence>
<evidence type="ECO:0000256" key="8">
    <source>
        <dbReference type="ARBA" id="ARBA00048679"/>
    </source>
</evidence>
<evidence type="ECO:0000256" key="9">
    <source>
        <dbReference type="SAM" id="MobiDB-lite"/>
    </source>
</evidence>
<dbReference type="EC" id="2.7.11.1" evidence="1"/>
<keyword evidence="4" id="KW-0547">Nucleotide-binding</keyword>
<accession>A0AAD5GBC4</accession>
<evidence type="ECO:0000256" key="5">
    <source>
        <dbReference type="ARBA" id="ARBA00022777"/>
    </source>
</evidence>
<keyword evidence="6" id="KW-0067">ATP-binding</keyword>
<dbReference type="SUPFAM" id="SSF56112">
    <property type="entry name" value="Protein kinase-like (PK-like)"/>
    <property type="match status" value="1"/>
</dbReference>
<dbReference type="GO" id="GO:0035556">
    <property type="term" value="P:intracellular signal transduction"/>
    <property type="evidence" value="ECO:0007669"/>
    <property type="project" value="TreeGrafter"/>
</dbReference>
<name>A0AAD5GBC4_AMBAR</name>
<dbReference type="PANTHER" id="PTHR24356">
    <property type="entry name" value="SERINE/THREONINE-PROTEIN KINASE"/>
    <property type="match status" value="1"/>
</dbReference>
<comment type="catalytic activity">
    <reaction evidence="8">
        <text>L-seryl-[protein] + ATP = O-phospho-L-seryl-[protein] + ADP + H(+)</text>
        <dbReference type="Rhea" id="RHEA:17989"/>
        <dbReference type="Rhea" id="RHEA-COMP:9863"/>
        <dbReference type="Rhea" id="RHEA-COMP:11604"/>
        <dbReference type="ChEBI" id="CHEBI:15378"/>
        <dbReference type="ChEBI" id="CHEBI:29999"/>
        <dbReference type="ChEBI" id="CHEBI:30616"/>
        <dbReference type="ChEBI" id="CHEBI:83421"/>
        <dbReference type="ChEBI" id="CHEBI:456216"/>
        <dbReference type="EC" id="2.7.11.1"/>
    </reaction>
</comment>
<gene>
    <name evidence="11" type="ORF">M8C21_003402</name>
</gene>
<evidence type="ECO:0000256" key="6">
    <source>
        <dbReference type="ARBA" id="ARBA00022840"/>
    </source>
</evidence>
<keyword evidence="12" id="KW-1185">Reference proteome</keyword>
<evidence type="ECO:0000313" key="12">
    <source>
        <dbReference type="Proteomes" id="UP001206925"/>
    </source>
</evidence>
<dbReference type="Gene3D" id="1.10.510.10">
    <property type="entry name" value="Transferase(Phosphotransferase) domain 1"/>
    <property type="match status" value="1"/>
</dbReference>
<evidence type="ECO:0000256" key="3">
    <source>
        <dbReference type="ARBA" id="ARBA00022679"/>
    </source>
</evidence>
<evidence type="ECO:0000313" key="11">
    <source>
        <dbReference type="EMBL" id="KAI7734201.1"/>
    </source>
</evidence>
<comment type="caution">
    <text evidence="11">The sequence shown here is derived from an EMBL/GenBank/DDBJ whole genome shotgun (WGS) entry which is preliminary data.</text>
</comment>
<feature type="compositionally biased region" description="Basic and acidic residues" evidence="9">
    <location>
        <begin position="21"/>
        <end position="32"/>
    </location>
</feature>
<dbReference type="InterPro" id="IPR000719">
    <property type="entry name" value="Prot_kinase_dom"/>
</dbReference>
<evidence type="ECO:0000256" key="2">
    <source>
        <dbReference type="ARBA" id="ARBA00022527"/>
    </source>
</evidence>
<keyword evidence="2" id="KW-0723">Serine/threonine-protein kinase</keyword>
<dbReference type="PROSITE" id="PS50011">
    <property type="entry name" value="PROTEIN_KINASE_DOM"/>
    <property type="match status" value="1"/>
</dbReference>
<dbReference type="Pfam" id="PF00069">
    <property type="entry name" value="Pkinase"/>
    <property type="match status" value="1"/>
</dbReference>
<evidence type="ECO:0000256" key="7">
    <source>
        <dbReference type="ARBA" id="ARBA00047899"/>
    </source>
</evidence>
<dbReference type="GO" id="GO:0005524">
    <property type="term" value="F:ATP binding"/>
    <property type="evidence" value="ECO:0007669"/>
    <property type="project" value="UniProtKB-KW"/>
</dbReference>
<proteinExistence type="predicted"/>
<protein>
    <recommendedName>
        <fullName evidence="1">non-specific serine/threonine protein kinase</fullName>
        <ecNumber evidence="1">2.7.11.1</ecNumber>
    </recommendedName>
</protein>
<dbReference type="EMBL" id="JAMZMK010009784">
    <property type="protein sequence ID" value="KAI7734201.1"/>
    <property type="molecule type" value="Genomic_DNA"/>
</dbReference>
<sequence>MNSTSDLTRPESNGDLVSNGDHLENELGVDKRERSAVGTPDYLAPEILLGTEHGYAADWWSVGVILFELITGIPPFNSDHPERIFYNILNAKIPWPSVPNEMSYEAQDMINRFLNHDPNQRLGAHGSSEVKAHRFFKGVNWDTLSMQKVAFIPHPNGIDDTSYFVSRHSHSSSATYDDQDCSDAASDTSEFFSDTKENLSQLASINHDVLVQSSKEASRCSSPHNGPTS</sequence>
<dbReference type="Gene3D" id="3.30.200.20">
    <property type="entry name" value="Phosphorylase Kinase, domain 1"/>
    <property type="match status" value="1"/>
</dbReference>
<dbReference type="InterPro" id="IPR011009">
    <property type="entry name" value="Kinase-like_dom_sf"/>
</dbReference>
<organism evidence="11 12">
    <name type="scientific">Ambrosia artemisiifolia</name>
    <name type="common">Common ragweed</name>
    <dbReference type="NCBI Taxonomy" id="4212"/>
    <lineage>
        <taxon>Eukaryota</taxon>
        <taxon>Viridiplantae</taxon>
        <taxon>Streptophyta</taxon>
        <taxon>Embryophyta</taxon>
        <taxon>Tracheophyta</taxon>
        <taxon>Spermatophyta</taxon>
        <taxon>Magnoliopsida</taxon>
        <taxon>eudicotyledons</taxon>
        <taxon>Gunneridae</taxon>
        <taxon>Pentapetalae</taxon>
        <taxon>asterids</taxon>
        <taxon>campanulids</taxon>
        <taxon>Asterales</taxon>
        <taxon>Asteraceae</taxon>
        <taxon>Asteroideae</taxon>
        <taxon>Heliantheae alliance</taxon>
        <taxon>Heliantheae</taxon>
        <taxon>Ambrosia</taxon>
    </lineage>
</organism>
<feature type="region of interest" description="Disordered" evidence="9">
    <location>
        <begin position="1"/>
        <end position="32"/>
    </location>
</feature>
<dbReference type="AlphaFoldDB" id="A0AAD5GBC4"/>
<comment type="catalytic activity">
    <reaction evidence="7">
        <text>L-threonyl-[protein] + ATP = O-phospho-L-threonyl-[protein] + ADP + H(+)</text>
        <dbReference type="Rhea" id="RHEA:46608"/>
        <dbReference type="Rhea" id="RHEA-COMP:11060"/>
        <dbReference type="Rhea" id="RHEA-COMP:11605"/>
        <dbReference type="ChEBI" id="CHEBI:15378"/>
        <dbReference type="ChEBI" id="CHEBI:30013"/>
        <dbReference type="ChEBI" id="CHEBI:30616"/>
        <dbReference type="ChEBI" id="CHEBI:61977"/>
        <dbReference type="ChEBI" id="CHEBI:456216"/>
        <dbReference type="EC" id="2.7.11.1"/>
    </reaction>
</comment>
<evidence type="ECO:0000256" key="4">
    <source>
        <dbReference type="ARBA" id="ARBA00022741"/>
    </source>
</evidence>